<evidence type="ECO:0000313" key="3">
    <source>
        <dbReference type="Proteomes" id="UP000323506"/>
    </source>
</evidence>
<proteinExistence type="predicted"/>
<dbReference type="AlphaFoldDB" id="A0A5D2D363"/>
<protein>
    <submittedName>
        <fullName evidence="2">Uncharacterized protein</fullName>
    </submittedName>
</protein>
<feature type="transmembrane region" description="Helical" evidence="1">
    <location>
        <begin position="63"/>
        <end position="80"/>
    </location>
</feature>
<evidence type="ECO:0000313" key="2">
    <source>
        <dbReference type="EMBL" id="TYG76241.1"/>
    </source>
</evidence>
<keyword evidence="1" id="KW-0812">Transmembrane</keyword>
<dbReference type="Proteomes" id="UP000323506">
    <property type="component" value="Chromosome D03"/>
</dbReference>
<accession>A0A5D2D363</accession>
<dbReference type="EMBL" id="CM017703">
    <property type="protein sequence ID" value="TYG76241.1"/>
    <property type="molecule type" value="Genomic_DNA"/>
</dbReference>
<keyword evidence="3" id="KW-1185">Reference proteome</keyword>
<keyword evidence="1" id="KW-0472">Membrane</keyword>
<evidence type="ECO:0000256" key="1">
    <source>
        <dbReference type="SAM" id="Phobius"/>
    </source>
</evidence>
<keyword evidence="1" id="KW-1133">Transmembrane helix</keyword>
<sequence length="86" mass="10304">MRRNIFTSYIICNRLNFEAFFEPIIDFIEIVQILCDPFHIFRAPDTRMTIRRDKTISIKMTDLFSVLSIGSIITSHTLIFRKYRNK</sequence>
<reference evidence="2 3" key="1">
    <citation type="submission" date="2019-06" db="EMBL/GenBank/DDBJ databases">
        <title>WGS assembly of Gossypium darwinii.</title>
        <authorList>
            <person name="Chen Z.J."/>
            <person name="Sreedasyam A."/>
            <person name="Ando A."/>
            <person name="Song Q."/>
            <person name="De L."/>
            <person name="Hulse-Kemp A."/>
            <person name="Ding M."/>
            <person name="Ye W."/>
            <person name="Kirkbride R."/>
            <person name="Jenkins J."/>
            <person name="Plott C."/>
            <person name="Lovell J."/>
            <person name="Lin Y.-M."/>
            <person name="Vaughn R."/>
            <person name="Liu B."/>
            <person name="Li W."/>
            <person name="Simpson S."/>
            <person name="Scheffler B."/>
            <person name="Saski C."/>
            <person name="Grover C."/>
            <person name="Hu G."/>
            <person name="Conover J."/>
            <person name="Carlson J."/>
            <person name="Shu S."/>
            <person name="Boston L."/>
            <person name="Williams M."/>
            <person name="Peterson D."/>
            <person name="Mcgee K."/>
            <person name="Jones D."/>
            <person name="Wendel J."/>
            <person name="Stelly D."/>
            <person name="Grimwood J."/>
            <person name="Schmutz J."/>
        </authorList>
    </citation>
    <scope>NUCLEOTIDE SEQUENCE [LARGE SCALE GENOMIC DNA]</scope>
    <source>
        <strain evidence="2">1808015.09</strain>
    </source>
</reference>
<name>A0A5D2D363_GOSDA</name>
<gene>
    <name evidence="2" type="ORF">ES288_D03G099000v1</name>
</gene>
<organism evidence="2 3">
    <name type="scientific">Gossypium darwinii</name>
    <name type="common">Darwin's cotton</name>
    <name type="synonym">Gossypium barbadense var. darwinii</name>
    <dbReference type="NCBI Taxonomy" id="34276"/>
    <lineage>
        <taxon>Eukaryota</taxon>
        <taxon>Viridiplantae</taxon>
        <taxon>Streptophyta</taxon>
        <taxon>Embryophyta</taxon>
        <taxon>Tracheophyta</taxon>
        <taxon>Spermatophyta</taxon>
        <taxon>Magnoliopsida</taxon>
        <taxon>eudicotyledons</taxon>
        <taxon>Gunneridae</taxon>
        <taxon>Pentapetalae</taxon>
        <taxon>rosids</taxon>
        <taxon>malvids</taxon>
        <taxon>Malvales</taxon>
        <taxon>Malvaceae</taxon>
        <taxon>Malvoideae</taxon>
        <taxon>Gossypium</taxon>
    </lineage>
</organism>